<evidence type="ECO:0000256" key="1">
    <source>
        <dbReference type="SAM" id="Coils"/>
    </source>
</evidence>
<organism evidence="2">
    <name type="scientific">marine metagenome</name>
    <dbReference type="NCBI Taxonomy" id="408172"/>
    <lineage>
        <taxon>unclassified sequences</taxon>
        <taxon>metagenomes</taxon>
        <taxon>ecological metagenomes</taxon>
    </lineage>
</organism>
<name>A0A382A6C6_9ZZZZ</name>
<reference evidence="2" key="1">
    <citation type="submission" date="2018-05" db="EMBL/GenBank/DDBJ databases">
        <authorList>
            <person name="Lanie J.A."/>
            <person name="Ng W.-L."/>
            <person name="Kazmierczak K.M."/>
            <person name="Andrzejewski T.M."/>
            <person name="Davidsen T.M."/>
            <person name="Wayne K.J."/>
            <person name="Tettelin H."/>
            <person name="Glass J.I."/>
            <person name="Rusch D."/>
            <person name="Podicherti R."/>
            <person name="Tsui H.-C.T."/>
            <person name="Winkler M.E."/>
        </authorList>
    </citation>
    <scope>NUCLEOTIDE SEQUENCE</scope>
</reference>
<protein>
    <submittedName>
        <fullName evidence="2">Uncharacterized protein</fullName>
    </submittedName>
</protein>
<accession>A0A382A6C6</accession>
<gene>
    <name evidence="2" type="ORF">METZ01_LOCUS149828</name>
</gene>
<evidence type="ECO:0000313" key="2">
    <source>
        <dbReference type="EMBL" id="SVA96974.1"/>
    </source>
</evidence>
<dbReference type="EMBL" id="UINC01024058">
    <property type="protein sequence ID" value="SVA96974.1"/>
    <property type="molecule type" value="Genomic_DNA"/>
</dbReference>
<keyword evidence="1" id="KW-0175">Coiled coil</keyword>
<sequence length="45" mass="5431">MEQYKFARDKRLQEQTILQNCVDDINSLKDDMQEIKNLLIKMSEN</sequence>
<feature type="coiled-coil region" evidence="1">
    <location>
        <begin position="18"/>
        <end position="45"/>
    </location>
</feature>
<dbReference type="AlphaFoldDB" id="A0A382A6C6"/>
<proteinExistence type="predicted"/>